<dbReference type="Pfam" id="PF09957">
    <property type="entry name" value="VapB_antitoxin"/>
    <property type="match status" value="1"/>
</dbReference>
<dbReference type="InterPro" id="IPR019239">
    <property type="entry name" value="VapB_antitoxin"/>
</dbReference>
<proteinExistence type="predicted"/>
<accession>A0A1S7PTF1</accession>
<protein>
    <recommendedName>
        <fullName evidence="3">Antitoxin VapB11</fullName>
    </recommendedName>
</protein>
<dbReference type="RefSeq" id="WP_080818769.1">
    <property type="nucleotide sequence ID" value="NZ_LT009748.1"/>
</dbReference>
<gene>
    <name evidence="1" type="ORF">AGR7C_Cc180014</name>
</gene>
<evidence type="ECO:0000313" key="2">
    <source>
        <dbReference type="Proteomes" id="UP000191987"/>
    </source>
</evidence>
<dbReference type="Proteomes" id="UP000191987">
    <property type="component" value="Unassembled WGS sequence"/>
</dbReference>
<sequence length="76" mass="8719">MRTNIELDDALLAEAMEITGLSTKKATVEKALRDLVRIHRQMRALDALEGMGWEGDLDEMRTDWDAETDWDVKKAK</sequence>
<name>A0A1S7PTF1_9HYPH</name>
<dbReference type="AlphaFoldDB" id="A0A1S7PTF1"/>
<reference evidence="1 2" key="1">
    <citation type="submission" date="2016-01" db="EMBL/GenBank/DDBJ databases">
        <authorList>
            <person name="Oliw E.H."/>
        </authorList>
    </citation>
    <scope>NUCLEOTIDE SEQUENCE [LARGE SCALE GENOMIC DNA]</scope>
    <source>
        <strain evidence="1 2">Zutra 3-1</strain>
    </source>
</reference>
<evidence type="ECO:0000313" key="1">
    <source>
        <dbReference type="EMBL" id="CUX26002.1"/>
    </source>
</evidence>
<dbReference type="EMBL" id="FBWG01000010">
    <property type="protein sequence ID" value="CUX26002.1"/>
    <property type="molecule type" value="Genomic_DNA"/>
</dbReference>
<organism evidence="1 2">
    <name type="scientific">Agrobacterium deltaense Zutra 3/1</name>
    <dbReference type="NCBI Taxonomy" id="1183427"/>
    <lineage>
        <taxon>Bacteria</taxon>
        <taxon>Pseudomonadati</taxon>
        <taxon>Pseudomonadota</taxon>
        <taxon>Alphaproteobacteria</taxon>
        <taxon>Hyphomicrobiales</taxon>
        <taxon>Rhizobiaceae</taxon>
        <taxon>Rhizobium/Agrobacterium group</taxon>
        <taxon>Agrobacterium</taxon>
    </lineage>
</organism>
<evidence type="ECO:0008006" key="3">
    <source>
        <dbReference type="Google" id="ProtNLM"/>
    </source>
</evidence>